<keyword evidence="2" id="KW-0479">Metal-binding</keyword>
<dbReference type="RefSeq" id="WP_184306109.1">
    <property type="nucleotide sequence ID" value="NZ_JACHXU010000012.1"/>
</dbReference>
<comment type="similarity">
    <text evidence="1">Belongs to the DinB family.</text>
</comment>
<dbReference type="InterPro" id="IPR007837">
    <property type="entry name" value="DinB"/>
</dbReference>
<protein>
    <submittedName>
        <fullName evidence="3">Putative damage-inducible protein DinB</fullName>
    </submittedName>
</protein>
<dbReference type="Pfam" id="PF05163">
    <property type="entry name" value="DinB"/>
    <property type="match status" value="1"/>
</dbReference>
<evidence type="ECO:0000256" key="2">
    <source>
        <dbReference type="ARBA" id="ARBA00022723"/>
    </source>
</evidence>
<reference evidence="3 4" key="1">
    <citation type="submission" date="2020-08" db="EMBL/GenBank/DDBJ databases">
        <title>Genomic Encyclopedia of Type Strains, Phase III (KMG-III): the genomes of soil and plant-associated and newly described type strains.</title>
        <authorList>
            <person name="Whitman W."/>
        </authorList>
    </citation>
    <scope>NUCLEOTIDE SEQUENCE [LARGE SCALE GENOMIC DNA]</scope>
    <source>
        <strain evidence="3 4">CECT 8075</strain>
    </source>
</reference>
<evidence type="ECO:0000313" key="3">
    <source>
        <dbReference type="EMBL" id="MBB3207826.1"/>
    </source>
</evidence>
<dbReference type="Gene3D" id="1.20.120.450">
    <property type="entry name" value="dinb family like domain"/>
    <property type="match status" value="1"/>
</dbReference>
<dbReference type="EMBL" id="JACHXU010000012">
    <property type="protein sequence ID" value="MBB3207826.1"/>
    <property type="molecule type" value="Genomic_DNA"/>
</dbReference>
<organism evidence="3 4">
    <name type="scientific">Aporhodopirellula rubra</name>
    <dbReference type="NCBI Taxonomy" id="980271"/>
    <lineage>
        <taxon>Bacteria</taxon>
        <taxon>Pseudomonadati</taxon>
        <taxon>Planctomycetota</taxon>
        <taxon>Planctomycetia</taxon>
        <taxon>Pirellulales</taxon>
        <taxon>Pirellulaceae</taxon>
        <taxon>Aporhodopirellula</taxon>
    </lineage>
</organism>
<proteinExistence type="inferred from homology"/>
<evidence type="ECO:0000313" key="4">
    <source>
        <dbReference type="Proteomes" id="UP000536179"/>
    </source>
</evidence>
<gene>
    <name evidence="3" type="ORF">FHS27_003653</name>
</gene>
<evidence type="ECO:0000256" key="1">
    <source>
        <dbReference type="ARBA" id="ARBA00008635"/>
    </source>
</evidence>
<keyword evidence="4" id="KW-1185">Reference proteome</keyword>
<accession>A0A7W5E0B9</accession>
<name>A0A7W5E0B9_9BACT</name>
<comment type="caution">
    <text evidence="3">The sequence shown here is derived from an EMBL/GenBank/DDBJ whole genome shotgun (WGS) entry which is preliminary data.</text>
</comment>
<dbReference type="SUPFAM" id="SSF109854">
    <property type="entry name" value="DinB/YfiT-like putative metalloenzymes"/>
    <property type="match status" value="1"/>
</dbReference>
<sequence>MDLRSQMLQEFDLETALTRSVLKITPDALMDYQADESLHSVRWNVSHLADIPSWADVILRKDVFDIAPPDGPPHTTPEMATIADTIAAFDSNVQTAKEILAEFPIDSLEDEWSLLIGGQAVLTHSRYMIYRMYIISHVAHHRAHVLVYLRTNGIETPHLYG</sequence>
<dbReference type="GO" id="GO:0046872">
    <property type="term" value="F:metal ion binding"/>
    <property type="evidence" value="ECO:0007669"/>
    <property type="project" value="UniProtKB-KW"/>
</dbReference>
<dbReference type="InterPro" id="IPR034660">
    <property type="entry name" value="DinB/YfiT-like"/>
</dbReference>
<dbReference type="AlphaFoldDB" id="A0A7W5E0B9"/>
<dbReference type="Proteomes" id="UP000536179">
    <property type="component" value="Unassembled WGS sequence"/>
</dbReference>